<dbReference type="Proteomes" id="UP000019184">
    <property type="component" value="Unassembled WGS sequence"/>
</dbReference>
<dbReference type="FunFam" id="3.30.300.30:FF:000008">
    <property type="entry name" value="2,3-dihydroxybenzoate-AMP ligase"/>
    <property type="match status" value="1"/>
</dbReference>
<sequence length="512" mass="56407">MYIGDYLGRRAIYSPEALAVVDTGKMPELRLNYAQLNERAQRLANGLHDCGIQKGDRVAILAQDGVEHLDLLFACGKLGAIHTALNWRLHWRELQQILATVTPTALIYDDAFKDSVASLAQAETSVQHWIHVDGIGIPGSRHFGDILDNAPLIPCTCETLDGEAIAAIVFTGGTTGVAKGAQISHRQIAWNCLNTVIHDLGRGDIYLNVFPLFHVGGLFVYTLPQIILGGTTVLMKRFDPEQVLRLIEWERITVFAAVPAMYQMLTQNPGWAAADLSSLRFCTSGGAPLPVPLVEQYTHEKGIRFKQGFGMTEFGPGLFALAPEDAIRKAGSIGRPNFFIDARIVDRNNQPLGPNQVGELVLKGPSIASGYFNNATAWAEVIDADGWFHTGDLARYDEDWYFTIVDRLKDMFISGGENVYPAEIEAVLYQHPAVFQCAVIGVPDTQWGEVGKAFIVLKSDQTVIAEELLAHLGDRLARYKIPRFVEFVASLPISAAGKVLRRELRELQRQSG</sequence>
<proteinExistence type="inferred from homology"/>
<dbReference type="Gene3D" id="3.30.300.30">
    <property type="match status" value="1"/>
</dbReference>
<comment type="similarity">
    <text evidence="1">Belongs to the ATP-dependent AMP-binding enzyme family.</text>
</comment>
<evidence type="ECO:0000259" key="3">
    <source>
        <dbReference type="Pfam" id="PF00501"/>
    </source>
</evidence>
<dbReference type="InterPro" id="IPR000873">
    <property type="entry name" value="AMP-dep_synth/lig_dom"/>
</dbReference>
<protein>
    <submittedName>
        <fullName evidence="5">AMP-dependent synthetase and ligase</fullName>
        <ecNumber evidence="5">6.2.1.-</ecNumber>
    </submittedName>
</protein>
<dbReference type="PANTHER" id="PTHR43767:SF1">
    <property type="entry name" value="NONRIBOSOMAL PEPTIDE SYNTHASE PES1 (EUROFUNG)-RELATED"/>
    <property type="match status" value="1"/>
</dbReference>
<dbReference type="InterPro" id="IPR042099">
    <property type="entry name" value="ANL_N_sf"/>
</dbReference>
<dbReference type="OrthoDB" id="9047442at2"/>
<gene>
    <name evidence="5" type="ORF">BN874_300017</name>
</gene>
<comment type="caution">
    <text evidence="5">The sequence shown here is derived from an EMBL/GenBank/DDBJ whole genome shotgun (WGS) entry which is preliminary data.</text>
</comment>
<evidence type="ECO:0000256" key="1">
    <source>
        <dbReference type="ARBA" id="ARBA00006432"/>
    </source>
</evidence>
<keyword evidence="2 5" id="KW-0436">Ligase</keyword>
<dbReference type="CDD" id="cd17631">
    <property type="entry name" value="FACL_FadD13-like"/>
    <property type="match status" value="1"/>
</dbReference>
<dbReference type="GO" id="GO:0016878">
    <property type="term" value="F:acid-thiol ligase activity"/>
    <property type="evidence" value="ECO:0007669"/>
    <property type="project" value="UniProtKB-ARBA"/>
</dbReference>
<keyword evidence="6" id="KW-1185">Reference proteome</keyword>
<dbReference type="EMBL" id="CBTK010000224">
    <property type="protein sequence ID" value="CDH45938.1"/>
    <property type="molecule type" value="Genomic_DNA"/>
</dbReference>
<dbReference type="AlphaFoldDB" id="A0A7U7GCL1"/>
<dbReference type="PANTHER" id="PTHR43767">
    <property type="entry name" value="LONG-CHAIN-FATTY-ACID--COA LIGASE"/>
    <property type="match status" value="1"/>
</dbReference>
<dbReference type="PROSITE" id="PS00455">
    <property type="entry name" value="AMP_BINDING"/>
    <property type="match status" value="1"/>
</dbReference>
<accession>A0A7U7GCL1</accession>
<dbReference type="SUPFAM" id="SSF56801">
    <property type="entry name" value="Acetyl-CoA synthetase-like"/>
    <property type="match status" value="1"/>
</dbReference>
<feature type="domain" description="AMP-dependent synthetase/ligase" evidence="3">
    <location>
        <begin position="14"/>
        <end position="372"/>
    </location>
</feature>
<evidence type="ECO:0000259" key="4">
    <source>
        <dbReference type="Pfam" id="PF13193"/>
    </source>
</evidence>
<dbReference type="EC" id="6.2.1.-" evidence="5"/>
<evidence type="ECO:0000313" key="6">
    <source>
        <dbReference type="Proteomes" id="UP000019184"/>
    </source>
</evidence>
<dbReference type="InterPro" id="IPR020845">
    <property type="entry name" value="AMP-binding_CS"/>
</dbReference>
<dbReference type="RefSeq" id="WP_034434189.1">
    <property type="nucleotide sequence ID" value="NZ_CBTK010000224.1"/>
</dbReference>
<evidence type="ECO:0000256" key="2">
    <source>
        <dbReference type="ARBA" id="ARBA00022598"/>
    </source>
</evidence>
<dbReference type="InterPro" id="IPR045851">
    <property type="entry name" value="AMP-bd_C_sf"/>
</dbReference>
<reference evidence="5 6" key="1">
    <citation type="journal article" date="2014" name="ISME J.">
        <title>Candidatus Competibacter-lineage genomes retrieved from metagenomes reveal functional metabolic diversity.</title>
        <authorList>
            <person name="McIlroy S.J."/>
            <person name="Albertsen M."/>
            <person name="Andresen E.K."/>
            <person name="Saunders A.M."/>
            <person name="Kristiansen R."/>
            <person name="Stokholm-Bjerregaard M."/>
            <person name="Nielsen K.L."/>
            <person name="Nielsen P.H."/>
        </authorList>
    </citation>
    <scope>NUCLEOTIDE SEQUENCE [LARGE SCALE GENOMIC DNA]</scope>
    <source>
        <strain evidence="5 6">Run_B_J11</strain>
    </source>
</reference>
<evidence type="ECO:0000313" key="5">
    <source>
        <dbReference type="EMBL" id="CDH45938.1"/>
    </source>
</evidence>
<organism evidence="5 6">
    <name type="scientific">Candidatus Contendobacter odensis Run_B_J11</name>
    <dbReference type="NCBI Taxonomy" id="1400861"/>
    <lineage>
        <taxon>Bacteria</taxon>
        <taxon>Pseudomonadati</taxon>
        <taxon>Pseudomonadota</taxon>
        <taxon>Gammaproteobacteria</taxon>
        <taxon>Candidatus Competibacteraceae</taxon>
        <taxon>Candidatus Contendibacter</taxon>
    </lineage>
</organism>
<dbReference type="Pfam" id="PF13193">
    <property type="entry name" value="AMP-binding_C"/>
    <property type="match status" value="1"/>
</dbReference>
<dbReference type="Pfam" id="PF00501">
    <property type="entry name" value="AMP-binding"/>
    <property type="match status" value="1"/>
</dbReference>
<feature type="domain" description="AMP-binding enzyme C-terminal" evidence="4">
    <location>
        <begin position="423"/>
        <end position="498"/>
    </location>
</feature>
<dbReference type="Gene3D" id="3.40.50.12780">
    <property type="entry name" value="N-terminal domain of ligase-like"/>
    <property type="match status" value="1"/>
</dbReference>
<dbReference type="InterPro" id="IPR025110">
    <property type="entry name" value="AMP-bd_C"/>
</dbReference>
<dbReference type="InterPro" id="IPR050237">
    <property type="entry name" value="ATP-dep_AMP-bd_enzyme"/>
</dbReference>
<name>A0A7U7GCL1_9GAMM</name>